<evidence type="ECO:0000313" key="2">
    <source>
        <dbReference type="EMBL" id="KAI8580933.1"/>
    </source>
</evidence>
<dbReference type="GeneID" id="75913410"/>
<gene>
    <name evidence="2" type="ORF">K450DRAFT_235312</name>
</gene>
<organism evidence="2 3">
    <name type="scientific">Umbelopsis ramanniana AG</name>
    <dbReference type="NCBI Taxonomy" id="1314678"/>
    <lineage>
        <taxon>Eukaryota</taxon>
        <taxon>Fungi</taxon>
        <taxon>Fungi incertae sedis</taxon>
        <taxon>Mucoromycota</taxon>
        <taxon>Mucoromycotina</taxon>
        <taxon>Umbelopsidomycetes</taxon>
        <taxon>Umbelopsidales</taxon>
        <taxon>Umbelopsidaceae</taxon>
        <taxon>Umbelopsis</taxon>
    </lineage>
</organism>
<accession>A0AAD5EBK9</accession>
<comment type="caution">
    <text evidence="2">The sequence shown here is derived from an EMBL/GenBank/DDBJ whole genome shotgun (WGS) entry which is preliminary data.</text>
</comment>
<evidence type="ECO:0000256" key="1">
    <source>
        <dbReference type="SAM" id="Phobius"/>
    </source>
</evidence>
<keyword evidence="1" id="KW-1133">Transmembrane helix</keyword>
<reference evidence="2" key="2">
    <citation type="journal article" date="2022" name="Proc. Natl. Acad. Sci. U.S.A.">
        <title>Diploid-dominant life cycles characterize the early evolution of Fungi.</title>
        <authorList>
            <person name="Amses K.R."/>
            <person name="Simmons D.R."/>
            <person name="Longcore J.E."/>
            <person name="Mondo S.J."/>
            <person name="Seto K."/>
            <person name="Jeronimo G.H."/>
            <person name="Bonds A.E."/>
            <person name="Quandt C.A."/>
            <person name="Davis W.J."/>
            <person name="Chang Y."/>
            <person name="Federici B.A."/>
            <person name="Kuo A."/>
            <person name="LaButti K."/>
            <person name="Pangilinan J."/>
            <person name="Andreopoulos W."/>
            <person name="Tritt A."/>
            <person name="Riley R."/>
            <person name="Hundley H."/>
            <person name="Johnson J."/>
            <person name="Lipzen A."/>
            <person name="Barry K."/>
            <person name="Lang B.F."/>
            <person name="Cuomo C.A."/>
            <person name="Buchler N.E."/>
            <person name="Grigoriev I.V."/>
            <person name="Spatafora J.W."/>
            <person name="Stajich J.E."/>
            <person name="James T.Y."/>
        </authorList>
    </citation>
    <scope>NUCLEOTIDE SEQUENCE</scope>
    <source>
        <strain evidence="2">AG</strain>
    </source>
</reference>
<dbReference type="AlphaFoldDB" id="A0AAD5EBK9"/>
<sequence>MRIKADQLGSFLYIHLSIVLFNLFQWPAHVVKSVDAARHARADQAAVVPKARIEVTNENRSTL</sequence>
<evidence type="ECO:0000313" key="3">
    <source>
        <dbReference type="Proteomes" id="UP001206595"/>
    </source>
</evidence>
<keyword evidence="3" id="KW-1185">Reference proteome</keyword>
<keyword evidence="1" id="KW-0472">Membrane</keyword>
<name>A0AAD5EBK9_UMBRA</name>
<keyword evidence="1" id="KW-0812">Transmembrane</keyword>
<dbReference type="RefSeq" id="XP_051445937.1">
    <property type="nucleotide sequence ID" value="XM_051588065.1"/>
</dbReference>
<dbReference type="EMBL" id="MU620909">
    <property type="protein sequence ID" value="KAI8580933.1"/>
    <property type="molecule type" value="Genomic_DNA"/>
</dbReference>
<protein>
    <submittedName>
        <fullName evidence="2">Uncharacterized protein</fullName>
    </submittedName>
</protein>
<reference evidence="2" key="1">
    <citation type="submission" date="2021-06" db="EMBL/GenBank/DDBJ databases">
        <authorList>
            <consortium name="DOE Joint Genome Institute"/>
            <person name="Mondo S.J."/>
            <person name="Amses K.R."/>
            <person name="Simmons D.R."/>
            <person name="Longcore J.E."/>
            <person name="Seto K."/>
            <person name="Alves G.H."/>
            <person name="Bonds A.E."/>
            <person name="Quandt C.A."/>
            <person name="Davis W.J."/>
            <person name="Chang Y."/>
            <person name="Letcher P.M."/>
            <person name="Powell M.J."/>
            <person name="Kuo A."/>
            <person name="Labutti K."/>
            <person name="Pangilinan J."/>
            <person name="Andreopoulos W."/>
            <person name="Tritt A."/>
            <person name="Riley R."/>
            <person name="Hundley H."/>
            <person name="Johnson J."/>
            <person name="Lipzen A."/>
            <person name="Barry K."/>
            <person name="Berbee M.L."/>
            <person name="Buchler N.E."/>
            <person name="Grigoriev I.V."/>
            <person name="Spatafora J.W."/>
            <person name="Stajich J.E."/>
            <person name="James T.Y."/>
        </authorList>
    </citation>
    <scope>NUCLEOTIDE SEQUENCE</scope>
    <source>
        <strain evidence="2">AG</strain>
    </source>
</reference>
<dbReference type="Proteomes" id="UP001206595">
    <property type="component" value="Unassembled WGS sequence"/>
</dbReference>
<proteinExistence type="predicted"/>
<feature type="transmembrane region" description="Helical" evidence="1">
    <location>
        <begin position="12"/>
        <end position="31"/>
    </location>
</feature>